<feature type="transmembrane region" description="Helical" evidence="5">
    <location>
        <begin position="43"/>
        <end position="63"/>
    </location>
</feature>
<feature type="transmembrane region" description="Helical" evidence="5">
    <location>
        <begin position="118"/>
        <end position="137"/>
    </location>
</feature>
<keyword evidence="1 4" id="KW-0349">Heme</keyword>
<dbReference type="InterPro" id="IPR011429">
    <property type="entry name" value="Cyt_c_Planctomycete-type"/>
</dbReference>
<proteinExistence type="predicted"/>
<organism evidence="7 8">
    <name type="scientific">Rudanella paleaurantiibacter</name>
    <dbReference type="NCBI Taxonomy" id="2614655"/>
    <lineage>
        <taxon>Bacteria</taxon>
        <taxon>Pseudomonadati</taxon>
        <taxon>Bacteroidota</taxon>
        <taxon>Cytophagia</taxon>
        <taxon>Cytophagales</taxon>
        <taxon>Cytophagaceae</taxon>
        <taxon>Rudanella</taxon>
    </lineage>
</organism>
<dbReference type="InterPro" id="IPR036909">
    <property type="entry name" value="Cyt_c-like_dom_sf"/>
</dbReference>
<dbReference type="PANTHER" id="PTHR35889">
    <property type="entry name" value="CYCLOINULO-OLIGOSACCHARIDE FRUCTANOTRANSFERASE-RELATED"/>
    <property type="match status" value="1"/>
</dbReference>
<dbReference type="Proteomes" id="UP000488299">
    <property type="component" value="Unassembled WGS sequence"/>
</dbReference>
<keyword evidence="5" id="KW-0812">Transmembrane</keyword>
<dbReference type="InterPro" id="IPR032675">
    <property type="entry name" value="LRR_dom_sf"/>
</dbReference>
<dbReference type="EMBL" id="WELI01000002">
    <property type="protein sequence ID" value="KAB7732220.1"/>
    <property type="molecule type" value="Genomic_DNA"/>
</dbReference>
<keyword evidence="3 4" id="KW-0408">Iron</keyword>
<dbReference type="InterPro" id="IPR059177">
    <property type="entry name" value="GH29D-like_dom"/>
</dbReference>
<sequence>MNKRLLGIAEQALFATVVFVLILLAFADRLAVPVWLQPIGRMHPLFLHFPIVILLLTLVMEVFRFRPVRAGQTAETVSAYRQFLDALLLVGTLSAGLTVVMGLFLATEDDYSGTTLQWHKWSGVGVFLVAAFIYWARQKRWYNAPLARVGGLVGIVCLVGAGHYGATLTHGDNFLFEPLSRQAEPERVPLEQALVYDHLVQPIFEQKCVSCHNPGKLKGGLNLTHLAAVQKGGKSGKLYVSGRPDISLLLQRIHLPLEEKKHMPPIGKSQLTPQEAKLLALWIKGRAQTNGRVADLPATDSLRIIAAGFLAPSVSVESFDFDEPDEDMVRQLNTDYRTVARLANGSPALAVNLYNRANYAPDQLTDLSPVREQVVSLSLNKLPVKDADLKELSQFENLQKLDLNFTDITGKALEQLTPLKQLKTLALAGTSVRYEDLVAPLKAFKNLQTVALWNTRLTSAQIAQLQKSYGNVRFIAGFNGAAAEPIRLNPPQLKNASPIFTGSTQVDIRHPVRGVQIRYTTDGSEPDSLRSPILTAQTTISQPTQIKARAFKAGWYGSSTATFDYYRRTYKPDSLRLLLPFNPVHQANGPQSFFDGILGTFNANSPAWANNWLGFRKNEMALLSRFAKPVTISSVALRIMVEEETSIFPPGEVEIWGGPSPNELKRLATVKPRQPGGKEPHTLQTVTCSFGPQAVSWLKIVAHPLKQIPAWHPNKGNQALLLVDEIFIN</sequence>
<evidence type="ECO:0000256" key="1">
    <source>
        <dbReference type="ARBA" id="ARBA00022617"/>
    </source>
</evidence>
<evidence type="ECO:0000313" key="8">
    <source>
        <dbReference type="Proteomes" id="UP000488299"/>
    </source>
</evidence>
<evidence type="ECO:0000256" key="3">
    <source>
        <dbReference type="ARBA" id="ARBA00023004"/>
    </source>
</evidence>
<dbReference type="GO" id="GO:0020037">
    <property type="term" value="F:heme binding"/>
    <property type="evidence" value="ECO:0007669"/>
    <property type="project" value="InterPro"/>
</dbReference>
<feature type="transmembrane region" description="Helical" evidence="5">
    <location>
        <begin position="149"/>
        <end position="166"/>
    </location>
</feature>
<evidence type="ECO:0000313" key="7">
    <source>
        <dbReference type="EMBL" id="KAB7732220.1"/>
    </source>
</evidence>
<evidence type="ECO:0000256" key="4">
    <source>
        <dbReference type="PROSITE-ProRule" id="PRU00433"/>
    </source>
</evidence>
<dbReference type="Pfam" id="PF13290">
    <property type="entry name" value="CHB_HEX_C_1"/>
    <property type="match status" value="1"/>
</dbReference>
<dbReference type="SUPFAM" id="SSF52047">
    <property type="entry name" value="RNI-like"/>
    <property type="match status" value="1"/>
</dbReference>
<protein>
    <submittedName>
        <fullName evidence="7">Cytochrome C</fullName>
    </submittedName>
</protein>
<evidence type="ECO:0000256" key="5">
    <source>
        <dbReference type="SAM" id="Phobius"/>
    </source>
</evidence>
<accession>A0A7J5U3D7</accession>
<dbReference type="SUPFAM" id="SSF46626">
    <property type="entry name" value="Cytochrome c"/>
    <property type="match status" value="1"/>
</dbReference>
<dbReference type="Gene3D" id="3.80.10.10">
    <property type="entry name" value="Ribonuclease Inhibitor"/>
    <property type="match status" value="1"/>
</dbReference>
<dbReference type="InterPro" id="IPR009056">
    <property type="entry name" value="Cyt_c-like_dom"/>
</dbReference>
<reference evidence="7 8" key="1">
    <citation type="submission" date="2019-10" db="EMBL/GenBank/DDBJ databases">
        <title>Rudanella paleaurantiibacter sp. nov., isolated from sludge.</title>
        <authorList>
            <person name="Xu S.Q."/>
        </authorList>
    </citation>
    <scope>NUCLEOTIDE SEQUENCE [LARGE SCALE GENOMIC DNA]</scope>
    <source>
        <strain evidence="7 8">HX-22-17</strain>
    </source>
</reference>
<feature type="transmembrane region" description="Helical" evidence="5">
    <location>
        <begin position="83"/>
        <end position="106"/>
    </location>
</feature>
<evidence type="ECO:0000259" key="6">
    <source>
        <dbReference type="PROSITE" id="PS51007"/>
    </source>
</evidence>
<dbReference type="RefSeq" id="WP_152123787.1">
    <property type="nucleotide sequence ID" value="NZ_WELI01000002.1"/>
</dbReference>
<dbReference type="AlphaFoldDB" id="A0A7J5U3D7"/>
<dbReference type="Pfam" id="PF07635">
    <property type="entry name" value="PSCyt1"/>
    <property type="match status" value="1"/>
</dbReference>
<keyword evidence="5" id="KW-1133">Transmembrane helix</keyword>
<dbReference type="GO" id="GO:0046872">
    <property type="term" value="F:metal ion binding"/>
    <property type="evidence" value="ECO:0007669"/>
    <property type="project" value="UniProtKB-KW"/>
</dbReference>
<keyword evidence="8" id="KW-1185">Reference proteome</keyword>
<dbReference type="PROSITE" id="PS51007">
    <property type="entry name" value="CYTC"/>
    <property type="match status" value="1"/>
</dbReference>
<gene>
    <name evidence="7" type="ORF">F5984_08435</name>
</gene>
<keyword evidence="2 4" id="KW-0479">Metal-binding</keyword>
<dbReference type="GO" id="GO:0009055">
    <property type="term" value="F:electron transfer activity"/>
    <property type="evidence" value="ECO:0007669"/>
    <property type="project" value="InterPro"/>
</dbReference>
<keyword evidence="5" id="KW-0472">Membrane</keyword>
<name>A0A7J5U3D7_9BACT</name>
<comment type="caution">
    <text evidence="7">The sequence shown here is derived from an EMBL/GenBank/DDBJ whole genome shotgun (WGS) entry which is preliminary data.</text>
</comment>
<feature type="domain" description="Cytochrome c" evidence="6">
    <location>
        <begin position="195"/>
        <end position="287"/>
    </location>
</feature>
<dbReference type="PANTHER" id="PTHR35889:SF3">
    <property type="entry name" value="F-BOX DOMAIN-CONTAINING PROTEIN"/>
    <property type="match status" value="1"/>
</dbReference>
<evidence type="ECO:0000256" key="2">
    <source>
        <dbReference type="ARBA" id="ARBA00022723"/>
    </source>
</evidence>